<evidence type="ECO:0000313" key="4">
    <source>
        <dbReference type="Proteomes" id="UP000004508"/>
    </source>
</evidence>
<sequence length="60" mass="6630">MIHRIGVISDTHMPPHKKIPAAVWTLFAGVEQIIHAGDLSTLIVCTIQYVGMIEAHSFYA</sequence>
<dbReference type="Proteomes" id="UP000004508">
    <property type="component" value="Unassembled WGS sequence"/>
</dbReference>
<dbReference type="InParanoid" id="D6TMA2"/>
<keyword evidence="4" id="KW-1185">Reference proteome</keyword>
<feature type="domain" description="Calcineurin-like phosphoesterase" evidence="2">
    <location>
        <begin position="4"/>
        <end position="47"/>
    </location>
</feature>
<dbReference type="InterPro" id="IPR029052">
    <property type="entry name" value="Metallo-depent_PP-like"/>
</dbReference>
<evidence type="ECO:0000259" key="2">
    <source>
        <dbReference type="Pfam" id="PF12850"/>
    </source>
</evidence>
<dbReference type="SUPFAM" id="SSF56300">
    <property type="entry name" value="Metallo-dependent phosphatases"/>
    <property type="match status" value="1"/>
</dbReference>
<dbReference type="EMBL" id="ADVG01000002">
    <property type="protein sequence ID" value="EFH86902.1"/>
    <property type="molecule type" value="Genomic_DNA"/>
</dbReference>
<reference evidence="3 4" key="1">
    <citation type="journal article" date="2011" name="Stand. Genomic Sci.">
        <title>Non-contiguous finished genome sequence and contextual data of the filamentous soil bacterium Ktedonobacter racemifer type strain (SOSP1-21).</title>
        <authorList>
            <person name="Chang Y.J."/>
            <person name="Land M."/>
            <person name="Hauser L."/>
            <person name="Chertkov O."/>
            <person name="Del Rio T.G."/>
            <person name="Nolan M."/>
            <person name="Copeland A."/>
            <person name="Tice H."/>
            <person name="Cheng J.F."/>
            <person name="Lucas S."/>
            <person name="Han C."/>
            <person name="Goodwin L."/>
            <person name="Pitluck S."/>
            <person name="Ivanova N."/>
            <person name="Ovchinikova G."/>
            <person name="Pati A."/>
            <person name="Chen A."/>
            <person name="Palaniappan K."/>
            <person name="Mavromatis K."/>
            <person name="Liolios K."/>
            <person name="Brettin T."/>
            <person name="Fiebig A."/>
            <person name="Rohde M."/>
            <person name="Abt B."/>
            <person name="Goker M."/>
            <person name="Detter J.C."/>
            <person name="Woyke T."/>
            <person name="Bristow J."/>
            <person name="Eisen J.A."/>
            <person name="Markowitz V."/>
            <person name="Hugenholtz P."/>
            <person name="Kyrpides N.C."/>
            <person name="Klenk H.P."/>
            <person name="Lapidus A."/>
        </authorList>
    </citation>
    <scope>NUCLEOTIDE SEQUENCE [LARGE SCALE GENOMIC DNA]</scope>
    <source>
        <strain evidence="4">DSM 44963</strain>
    </source>
</reference>
<name>D6TMA2_KTERA</name>
<evidence type="ECO:0000256" key="1">
    <source>
        <dbReference type="ARBA" id="ARBA00008950"/>
    </source>
</evidence>
<gene>
    <name evidence="3" type="ORF">Krac_8219</name>
</gene>
<proteinExistence type="inferred from homology"/>
<dbReference type="RefSeq" id="WP_007911591.1">
    <property type="nucleotide sequence ID" value="NZ_ADVG01000002.1"/>
</dbReference>
<comment type="caution">
    <text evidence="3">The sequence shown here is derived from an EMBL/GenBank/DDBJ whole genome shotgun (WGS) entry which is preliminary data.</text>
</comment>
<accession>D6TMA2</accession>
<comment type="similarity">
    <text evidence="1">Belongs to the metallophosphoesterase superfamily. YfcE family.</text>
</comment>
<evidence type="ECO:0000313" key="3">
    <source>
        <dbReference type="EMBL" id="EFH86902.1"/>
    </source>
</evidence>
<dbReference type="Gene3D" id="3.60.21.10">
    <property type="match status" value="1"/>
</dbReference>
<protein>
    <recommendedName>
        <fullName evidence="2">Calcineurin-like phosphoesterase domain-containing protein</fullName>
    </recommendedName>
</protein>
<dbReference type="Pfam" id="PF12850">
    <property type="entry name" value="Metallophos_2"/>
    <property type="match status" value="1"/>
</dbReference>
<dbReference type="AlphaFoldDB" id="D6TMA2"/>
<dbReference type="InterPro" id="IPR024654">
    <property type="entry name" value="Calcineurin-like_PHP_lpxH"/>
</dbReference>
<organism evidence="3 4">
    <name type="scientific">Ktedonobacter racemifer DSM 44963</name>
    <dbReference type="NCBI Taxonomy" id="485913"/>
    <lineage>
        <taxon>Bacteria</taxon>
        <taxon>Bacillati</taxon>
        <taxon>Chloroflexota</taxon>
        <taxon>Ktedonobacteria</taxon>
        <taxon>Ktedonobacterales</taxon>
        <taxon>Ktedonobacteraceae</taxon>
        <taxon>Ktedonobacter</taxon>
    </lineage>
</organism>
<dbReference type="OrthoDB" id="9800565at2"/>